<dbReference type="HOGENOM" id="CLU_1330801_0_0_11"/>
<organism evidence="1 2">
    <name type="scientific">Brachybacterium phenoliresistens</name>
    <dbReference type="NCBI Taxonomy" id="396014"/>
    <lineage>
        <taxon>Bacteria</taxon>
        <taxon>Bacillati</taxon>
        <taxon>Actinomycetota</taxon>
        <taxon>Actinomycetes</taxon>
        <taxon>Micrococcales</taxon>
        <taxon>Dermabacteraceae</taxon>
        <taxon>Brachybacterium</taxon>
    </lineage>
</organism>
<dbReference type="OrthoDB" id="9809270at2"/>
<gene>
    <name evidence="1" type="ORF">BF93_10905</name>
</gene>
<evidence type="ECO:0000313" key="1">
    <source>
        <dbReference type="EMBL" id="EWS82142.1"/>
    </source>
</evidence>
<sequence length="206" mass="22449">MILIEISCPAGCFSEADRSRIVEHIWNIALSDDHAPTETMRRARQMAHLGFRELTDWHTGDGPVDSKDAPPVIASVSVPQAWQDETARHMIGVIKAAVRRVDNEHGWSRAPGSLWVLINGIVDGSIGMDGKASTADEVLQAMVADYQEAVKEGRSEPFPDGMLVDPMCGMLVRPGPHAITLEHDGETIGFCAVACRDAYRAQHALV</sequence>
<dbReference type="RefSeq" id="WP_038370692.1">
    <property type="nucleotide sequence ID" value="NZ_KK069989.1"/>
</dbReference>
<protein>
    <submittedName>
        <fullName evidence="1">LigA</fullName>
    </submittedName>
</protein>
<reference evidence="1 2" key="1">
    <citation type="submission" date="2014-02" db="EMBL/GenBank/DDBJ databases">
        <title>Genome sequence of Brachybacterium phenoliresistens strain W13A50.</title>
        <authorList>
            <person name="Wang X."/>
        </authorList>
    </citation>
    <scope>NUCLEOTIDE SEQUENCE [LARGE SCALE GENOMIC DNA]</scope>
    <source>
        <strain evidence="1 2">W13A50</strain>
    </source>
</reference>
<keyword evidence="2" id="KW-1185">Reference proteome</keyword>
<name>Z9JWI8_9MICO</name>
<accession>Z9JWI8</accession>
<comment type="caution">
    <text evidence="1">The sequence shown here is derived from an EMBL/GenBank/DDBJ whole genome shotgun (WGS) entry which is preliminary data.</text>
</comment>
<evidence type="ECO:0000313" key="2">
    <source>
        <dbReference type="Proteomes" id="UP000023067"/>
    </source>
</evidence>
<dbReference type="STRING" id="396014.BF93_10905"/>
<dbReference type="eggNOG" id="ENOG502ZSJV">
    <property type="taxonomic scope" value="Bacteria"/>
</dbReference>
<dbReference type="Proteomes" id="UP000023067">
    <property type="component" value="Unassembled WGS sequence"/>
</dbReference>
<dbReference type="AlphaFoldDB" id="Z9JWI8"/>
<dbReference type="EMBL" id="JDYK01000003">
    <property type="protein sequence ID" value="EWS82142.1"/>
    <property type="molecule type" value="Genomic_DNA"/>
</dbReference>
<proteinExistence type="predicted"/>
<dbReference type="PATRIC" id="fig|396014.3.peg.691"/>